<gene>
    <name evidence="1" type="ORF">TMPK1_12640</name>
</gene>
<proteinExistence type="predicted"/>
<dbReference type="RefSeq" id="WP_420242126.1">
    <property type="nucleotide sequence ID" value="NZ_BOPV01000001.1"/>
</dbReference>
<dbReference type="Proteomes" id="UP000681075">
    <property type="component" value="Unassembled WGS sequence"/>
</dbReference>
<reference evidence="1" key="1">
    <citation type="submission" date="2021-02" db="EMBL/GenBank/DDBJ databases">
        <title>Genome sequence of Rhodospirillales sp. strain TMPK1 isolated from soil.</title>
        <authorList>
            <person name="Nakai R."/>
            <person name="Kusada H."/>
            <person name="Tamaki H."/>
        </authorList>
    </citation>
    <scope>NUCLEOTIDE SEQUENCE</scope>
    <source>
        <strain evidence="1">TMPK1</strain>
    </source>
</reference>
<comment type="caution">
    <text evidence="1">The sequence shown here is derived from an EMBL/GenBank/DDBJ whole genome shotgun (WGS) entry which is preliminary data.</text>
</comment>
<evidence type="ECO:0000313" key="2">
    <source>
        <dbReference type="Proteomes" id="UP000681075"/>
    </source>
</evidence>
<dbReference type="AlphaFoldDB" id="A0A8S8XCL0"/>
<keyword evidence="2" id="KW-1185">Reference proteome</keyword>
<evidence type="ECO:0000313" key="1">
    <source>
        <dbReference type="EMBL" id="GIL39027.1"/>
    </source>
</evidence>
<dbReference type="EMBL" id="BOPV01000001">
    <property type="protein sequence ID" value="GIL39027.1"/>
    <property type="molecule type" value="Genomic_DNA"/>
</dbReference>
<organism evidence="1 2">
    <name type="scientific">Roseiterribacter gracilis</name>
    <dbReference type="NCBI Taxonomy" id="2812848"/>
    <lineage>
        <taxon>Bacteria</taxon>
        <taxon>Pseudomonadati</taxon>
        <taxon>Pseudomonadota</taxon>
        <taxon>Alphaproteobacteria</taxon>
        <taxon>Rhodospirillales</taxon>
        <taxon>Roseiterribacteraceae</taxon>
        <taxon>Roseiterribacter</taxon>
    </lineage>
</organism>
<protein>
    <submittedName>
        <fullName evidence="1">Uncharacterized protein</fullName>
    </submittedName>
</protein>
<name>A0A8S8XCL0_9PROT</name>
<sequence>MVAEESAKKNDIDGVRATARLQLAQADRLQGAAAARCRLVAAKSLLWSDDEAGARMTVREIDALPQSERDFLAANLALLAYERGQIRFAKDLAAGFDLAHLENPGPLRAVALTDRQRAVRAIGDLPQCAAVEKSPYQCVHLVGDAVEAAAKVDGQAQAATLAAAVAQPQARAMLRERIGLPADAQHAHTTDVMEWWATIKRITEMARTGRIDDALDVARKGAPLMRPTYFLTAAKEAAVAGRFDDAKRAYDTLPNDAERSKTLELIARDAKPPPPWLAAEIERIWSRAGTLDEQIRMRVQTRLLAAESVHGNLDRVAQRIAEVSKPDGWPGAWETLAEQAIARGELDRAADAVSESLRLGGGRIKTSHGDWTSAAWPLVRAALLQRRDDIVTPVMRDIPQAADAIRLEAVQAYLVHRDLAAARRYAAAIEKPEMRARGDSWIAQVATLVR</sequence>
<accession>A0A8S8XCL0</accession>